<organism evidence="1">
    <name type="scientific">mine drainage metagenome</name>
    <dbReference type="NCBI Taxonomy" id="410659"/>
    <lineage>
        <taxon>unclassified sequences</taxon>
        <taxon>metagenomes</taxon>
        <taxon>ecological metagenomes</taxon>
    </lineage>
</organism>
<proteinExistence type="predicted"/>
<evidence type="ECO:0000313" key="1">
    <source>
        <dbReference type="EMBL" id="OIQ77916.1"/>
    </source>
</evidence>
<reference evidence="1" key="1">
    <citation type="submission" date="2016-10" db="EMBL/GenBank/DDBJ databases">
        <title>Sequence of Gallionella enrichment culture.</title>
        <authorList>
            <person name="Poehlein A."/>
            <person name="Muehling M."/>
            <person name="Daniel R."/>
        </authorList>
    </citation>
    <scope>NUCLEOTIDE SEQUENCE</scope>
</reference>
<gene>
    <name evidence="1" type="ORF">GALL_403860</name>
</gene>
<protein>
    <submittedName>
        <fullName evidence="1">Uncharacterized protein</fullName>
    </submittedName>
</protein>
<dbReference type="AlphaFoldDB" id="A0A1J5QDA8"/>
<comment type="caution">
    <text evidence="1">The sequence shown here is derived from an EMBL/GenBank/DDBJ whole genome shotgun (WGS) entry which is preliminary data.</text>
</comment>
<sequence length="77" mass="8225">MVMVDDVTRAGERSIPAPALCAAHPHSGLMHFDGTCRCFFGGPAPEFAPPTISVDDLPPVRAFHPPVELPEDSSIWG</sequence>
<name>A0A1J5QDA8_9ZZZZ</name>
<accession>A0A1J5QDA8</accession>
<dbReference type="EMBL" id="MLJW01001508">
    <property type="protein sequence ID" value="OIQ77916.1"/>
    <property type="molecule type" value="Genomic_DNA"/>
</dbReference>